<reference evidence="2" key="1">
    <citation type="submission" date="2020-05" db="EMBL/GenBank/DDBJ databases">
        <title>WGS assembly of Panicum virgatum.</title>
        <authorList>
            <person name="Lovell J.T."/>
            <person name="Jenkins J."/>
            <person name="Shu S."/>
            <person name="Juenger T.E."/>
            <person name="Schmutz J."/>
        </authorList>
    </citation>
    <scope>NUCLEOTIDE SEQUENCE</scope>
    <source>
        <strain evidence="2">AP13</strain>
    </source>
</reference>
<dbReference type="Proteomes" id="UP000823388">
    <property type="component" value="Chromosome 5N"/>
</dbReference>
<name>A0A8T0S6R3_PANVG</name>
<feature type="chain" id="PRO_5035848252" evidence="1">
    <location>
        <begin position="32"/>
        <end position="131"/>
    </location>
</feature>
<evidence type="ECO:0000256" key="1">
    <source>
        <dbReference type="SAM" id="SignalP"/>
    </source>
</evidence>
<dbReference type="AlphaFoldDB" id="A0A8T0S6R3"/>
<keyword evidence="3" id="KW-1185">Reference proteome</keyword>
<protein>
    <submittedName>
        <fullName evidence="2">Uncharacterized protein</fullName>
    </submittedName>
</protein>
<keyword evidence="1" id="KW-0732">Signal</keyword>
<feature type="signal peptide" evidence="1">
    <location>
        <begin position="1"/>
        <end position="31"/>
    </location>
</feature>
<accession>A0A8T0S6R3</accession>
<gene>
    <name evidence="2" type="ORF">PVAP13_5NG469600</name>
</gene>
<proteinExistence type="predicted"/>
<comment type="caution">
    <text evidence="2">The sequence shown here is derived from an EMBL/GenBank/DDBJ whole genome shotgun (WGS) entry which is preliminary data.</text>
</comment>
<organism evidence="2 3">
    <name type="scientific">Panicum virgatum</name>
    <name type="common">Blackwell switchgrass</name>
    <dbReference type="NCBI Taxonomy" id="38727"/>
    <lineage>
        <taxon>Eukaryota</taxon>
        <taxon>Viridiplantae</taxon>
        <taxon>Streptophyta</taxon>
        <taxon>Embryophyta</taxon>
        <taxon>Tracheophyta</taxon>
        <taxon>Spermatophyta</taxon>
        <taxon>Magnoliopsida</taxon>
        <taxon>Liliopsida</taxon>
        <taxon>Poales</taxon>
        <taxon>Poaceae</taxon>
        <taxon>PACMAD clade</taxon>
        <taxon>Panicoideae</taxon>
        <taxon>Panicodae</taxon>
        <taxon>Paniceae</taxon>
        <taxon>Panicinae</taxon>
        <taxon>Panicum</taxon>
        <taxon>Panicum sect. Hiantes</taxon>
    </lineage>
</organism>
<evidence type="ECO:0000313" key="3">
    <source>
        <dbReference type="Proteomes" id="UP000823388"/>
    </source>
</evidence>
<dbReference type="EMBL" id="CM029046">
    <property type="protein sequence ID" value="KAG2592453.1"/>
    <property type="molecule type" value="Genomic_DNA"/>
</dbReference>
<sequence length="131" mass="14844">MALLNLKTKDTMTLFVVATVFMMLALLPCFGQESGPGTSCWGYFNYFVLHYKKNPLCSYNFTCWQNLILTIAFHFVANCENLSVRCTPDSCRQKCVSLGLTNFTTECSEFAGFQRCCCSYDCKQTPPSYPL</sequence>
<evidence type="ECO:0000313" key="2">
    <source>
        <dbReference type="EMBL" id="KAG2592453.1"/>
    </source>
</evidence>